<organism evidence="4 5">
    <name type="scientific">Streptomyces liliifuscus</name>
    <dbReference type="NCBI Taxonomy" id="2797636"/>
    <lineage>
        <taxon>Bacteria</taxon>
        <taxon>Bacillati</taxon>
        <taxon>Actinomycetota</taxon>
        <taxon>Actinomycetes</taxon>
        <taxon>Kitasatosporales</taxon>
        <taxon>Streptomycetaceae</taxon>
        <taxon>Streptomyces</taxon>
    </lineage>
</organism>
<dbReference type="RefSeq" id="WP_200395785.1">
    <property type="nucleotide sequence ID" value="NZ_CP066831.1"/>
</dbReference>
<dbReference type="InterPro" id="IPR023210">
    <property type="entry name" value="NADP_OxRdtase_dom"/>
</dbReference>
<dbReference type="AlphaFoldDB" id="A0A7T7I462"/>
<feature type="region of interest" description="Disordered" evidence="2">
    <location>
        <begin position="216"/>
        <end position="250"/>
    </location>
</feature>
<dbReference type="KEGG" id="slf:JEQ17_15365"/>
<dbReference type="CDD" id="cd19088">
    <property type="entry name" value="AKR_AKR13B1"/>
    <property type="match status" value="1"/>
</dbReference>
<evidence type="ECO:0000313" key="4">
    <source>
        <dbReference type="EMBL" id="QQM40719.1"/>
    </source>
</evidence>
<keyword evidence="5" id="KW-1185">Reference proteome</keyword>
<sequence length="323" mass="33755">MRYRTVGGLRVSAVGLGAMPLSIEGRPDEARAMATVHAALDAGVTLLDTADSYHLPGEEPGHNERLVARALATYGGDTADVLVTTKGGRGRPADGSWTVTGSPRHLKSAAEASLKRLGVEAIGLYQLHKPDPAVPFEDSVGALRDLLDEGKIRYAGISNTDTGLIRRAHALLGDRLVSVQNRYSPAVRDSEPELRLCAELGLASLPWSPLGGISRSSLDGPSRLPSKDSGHSAPAGDATRPGHSVRPGRATGLDAFHAVARERGVSPQQVCLAWLLARSPVIVPIPGASRPGTIRDSAGAADLELTPEEVARLEAARLKAAGS</sequence>
<accession>A0A7T7I462</accession>
<dbReference type="InterPro" id="IPR050791">
    <property type="entry name" value="Aldo-Keto_reductase"/>
</dbReference>
<gene>
    <name evidence="4" type="ORF">JEQ17_15365</name>
</gene>
<dbReference type="SUPFAM" id="SSF51430">
    <property type="entry name" value="NAD(P)-linked oxidoreductase"/>
    <property type="match status" value="1"/>
</dbReference>
<feature type="domain" description="NADP-dependent oxidoreductase" evidence="3">
    <location>
        <begin position="14"/>
        <end position="316"/>
    </location>
</feature>
<dbReference type="GO" id="GO:0005737">
    <property type="term" value="C:cytoplasm"/>
    <property type="evidence" value="ECO:0007669"/>
    <property type="project" value="TreeGrafter"/>
</dbReference>
<evidence type="ECO:0000256" key="2">
    <source>
        <dbReference type="SAM" id="MobiDB-lite"/>
    </source>
</evidence>
<dbReference type="InterPro" id="IPR036812">
    <property type="entry name" value="NAD(P)_OxRdtase_dom_sf"/>
</dbReference>
<evidence type="ECO:0000313" key="5">
    <source>
        <dbReference type="Proteomes" id="UP000595636"/>
    </source>
</evidence>
<evidence type="ECO:0000259" key="3">
    <source>
        <dbReference type="Pfam" id="PF00248"/>
    </source>
</evidence>
<dbReference type="PANTHER" id="PTHR43625">
    <property type="entry name" value="AFLATOXIN B1 ALDEHYDE REDUCTASE"/>
    <property type="match status" value="1"/>
</dbReference>
<name>A0A7T7I462_9ACTN</name>
<dbReference type="Gene3D" id="3.20.20.100">
    <property type="entry name" value="NADP-dependent oxidoreductase domain"/>
    <property type="match status" value="1"/>
</dbReference>
<dbReference type="PANTHER" id="PTHR43625:SF40">
    <property type="entry name" value="ALDO-KETO REDUCTASE YAKC [NADP(+)]"/>
    <property type="match status" value="1"/>
</dbReference>
<protein>
    <submittedName>
        <fullName evidence="4">Aldo/keto reductase</fullName>
    </submittedName>
</protein>
<dbReference type="GO" id="GO:0016491">
    <property type="term" value="F:oxidoreductase activity"/>
    <property type="evidence" value="ECO:0007669"/>
    <property type="project" value="UniProtKB-KW"/>
</dbReference>
<reference evidence="4 5" key="1">
    <citation type="submission" date="2020-12" db="EMBL/GenBank/DDBJ databases">
        <title>A novel species.</title>
        <authorList>
            <person name="Li K."/>
        </authorList>
    </citation>
    <scope>NUCLEOTIDE SEQUENCE [LARGE SCALE GENOMIC DNA]</scope>
    <source>
        <strain evidence="4 5">ZYC-3</strain>
    </source>
</reference>
<dbReference type="EMBL" id="CP066831">
    <property type="protein sequence ID" value="QQM40719.1"/>
    <property type="molecule type" value="Genomic_DNA"/>
</dbReference>
<evidence type="ECO:0000256" key="1">
    <source>
        <dbReference type="ARBA" id="ARBA00023002"/>
    </source>
</evidence>
<proteinExistence type="predicted"/>
<dbReference type="Proteomes" id="UP000595636">
    <property type="component" value="Chromosome"/>
</dbReference>
<keyword evidence="1" id="KW-0560">Oxidoreductase</keyword>
<dbReference type="Pfam" id="PF00248">
    <property type="entry name" value="Aldo_ket_red"/>
    <property type="match status" value="1"/>
</dbReference>